<evidence type="ECO:0000259" key="4">
    <source>
        <dbReference type="PROSITE" id="PS50075"/>
    </source>
</evidence>
<dbReference type="InterPro" id="IPR009081">
    <property type="entry name" value="PP-bd_ACP"/>
</dbReference>
<dbReference type="Pfam" id="PF00550">
    <property type="entry name" value="PP-binding"/>
    <property type="match status" value="1"/>
</dbReference>
<dbReference type="Gene3D" id="1.10.1200.10">
    <property type="entry name" value="ACP-like"/>
    <property type="match status" value="1"/>
</dbReference>
<dbReference type="Proteomes" id="UP001165079">
    <property type="component" value="Unassembled WGS sequence"/>
</dbReference>
<dbReference type="GO" id="GO:0003824">
    <property type="term" value="F:catalytic activity"/>
    <property type="evidence" value="ECO:0007669"/>
    <property type="project" value="InterPro"/>
</dbReference>
<dbReference type="InterPro" id="IPR023213">
    <property type="entry name" value="CAT-like_dom_sf"/>
</dbReference>
<dbReference type="GO" id="GO:0005737">
    <property type="term" value="C:cytoplasm"/>
    <property type="evidence" value="ECO:0007669"/>
    <property type="project" value="TreeGrafter"/>
</dbReference>
<dbReference type="Gene3D" id="3.30.559.30">
    <property type="entry name" value="Nonribosomal peptide synthetase, condensation domain"/>
    <property type="match status" value="1"/>
</dbReference>
<dbReference type="InterPro" id="IPR020806">
    <property type="entry name" value="PKS_PP-bd"/>
</dbReference>
<dbReference type="GO" id="GO:0043041">
    <property type="term" value="P:amino acid activation for nonribosomal peptide biosynthetic process"/>
    <property type="evidence" value="ECO:0007669"/>
    <property type="project" value="TreeGrafter"/>
</dbReference>
<proteinExistence type="predicted"/>
<dbReference type="SUPFAM" id="SSF52777">
    <property type="entry name" value="CoA-dependent acyltransferases"/>
    <property type="match status" value="2"/>
</dbReference>
<dbReference type="GO" id="GO:0008610">
    <property type="term" value="P:lipid biosynthetic process"/>
    <property type="evidence" value="ECO:0007669"/>
    <property type="project" value="UniProtKB-ARBA"/>
</dbReference>
<sequence>METMPTDAEGVLAARASFAQERMWLLEQMEDDAATYNVQMGLRFLGDFDARLLRSALDEVVARHEILRTTLETRDGELTQLIAAPAPVPLPLIDLAAEPGRLTGIAEEERDRAFDPAAEPPIRALIARMSPTEHVLLVTLDHIAADAASLHVLHGELVALYESGLTGVPATLPELEIQYADYADWQREWLTGGELDRQIGHWRTTLDGSGPLDLGVPGPVREPATANRVVPAELIDGLSDLAAAAGAPMYTVLLSAYALALAERTGRADLVIGTLLNGRTRTEIEPLIGFFVNTVALRLDLSGRPTHKELVERAAAVTLDAYAHQDAPFDQIVAELNPVRASGRPPFFDVMFQLADLDHEAVDLPGVRLEPLSLASAPAPVDLVFAILREGGEHLGVWDHDASILSPGAIAALQDGFERALAAMAADPGARIPEYTGRAAVPTVESVAGVAEMTPLAEEIGAIWSELLQRPGIEAGDDFFDLGGHSLAATRLIIRLRAELGFPLPVRVIFDHPVLADFAAAVEEKAIAAAG</sequence>
<protein>
    <recommendedName>
        <fullName evidence="4">Carrier domain-containing protein</fullName>
    </recommendedName>
</protein>
<dbReference type="EMBL" id="BSTX01000001">
    <property type="protein sequence ID" value="GLZ77525.1"/>
    <property type="molecule type" value="Genomic_DNA"/>
</dbReference>
<dbReference type="SUPFAM" id="SSF47336">
    <property type="entry name" value="ACP-like"/>
    <property type="match status" value="1"/>
</dbReference>
<dbReference type="GO" id="GO:0031177">
    <property type="term" value="F:phosphopantetheine binding"/>
    <property type="evidence" value="ECO:0007669"/>
    <property type="project" value="InterPro"/>
</dbReference>
<reference evidence="5" key="1">
    <citation type="submission" date="2023-03" db="EMBL/GenBank/DDBJ databases">
        <title>Actinorhabdospora filicis NBRC 111898.</title>
        <authorList>
            <person name="Ichikawa N."/>
            <person name="Sato H."/>
            <person name="Tonouchi N."/>
        </authorList>
    </citation>
    <scope>NUCLEOTIDE SEQUENCE</scope>
    <source>
        <strain evidence="5">NBRC 111898</strain>
    </source>
</reference>
<evidence type="ECO:0000256" key="3">
    <source>
        <dbReference type="ARBA" id="ARBA00022553"/>
    </source>
</evidence>
<dbReference type="Gene3D" id="3.30.559.10">
    <property type="entry name" value="Chloramphenicol acetyltransferase-like domain"/>
    <property type="match status" value="1"/>
</dbReference>
<dbReference type="SMART" id="SM00823">
    <property type="entry name" value="PKS_PP"/>
    <property type="match status" value="1"/>
</dbReference>
<dbReference type="PANTHER" id="PTHR45527">
    <property type="entry name" value="NONRIBOSOMAL PEPTIDE SYNTHETASE"/>
    <property type="match status" value="1"/>
</dbReference>
<organism evidence="5 6">
    <name type="scientific">Actinorhabdospora filicis</name>
    <dbReference type="NCBI Taxonomy" id="1785913"/>
    <lineage>
        <taxon>Bacteria</taxon>
        <taxon>Bacillati</taxon>
        <taxon>Actinomycetota</taxon>
        <taxon>Actinomycetes</taxon>
        <taxon>Micromonosporales</taxon>
        <taxon>Micromonosporaceae</taxon>
        <taxon>Actinorhabdospora</taxon>
    </lineage>
</organism>
<evidence type="ECO:0000313" key="5">
    <source>
        <dbReference type="EMBL" id="GLZ77525.1"/>
    </source>
</evidence>
<dbReference type="Pfam" id="PF00668">
    <property type="entry name" value="Condensation"/>
    <property type="match status" value="1"/>
</dbReference>
<dbReference type="InterPro" id="IPR036736">
    <property type="entry name" value="ACP-like_sf"/>
</dbReference>
<dbReference type="GO" id="GO:0044550">
    <property type="term" value="P:secondary metabolite biosynthetic process"/>
    <property type="evidence" value="ECO:0007669"/>
    <property type="project" value="TreeGrafter"/>
</dbReference>
<evidence type="ECO:0000256" key="2">
    <source>
        <dbReference type="ARBA" id="ARBA00022450"/>
    </source>
</evidence>
<evidence type="ECO:0000313" key="6">
    <source>
        <dbReference type="Proteomes" id="UP001165079"/>
    </source>
</evidence>
<accession>A0A9W6WAD4</accession>
<dbReference type="AlphaFoldDB" id="A0A9W6WAD4"/>
<name>A0A9W6WAD4_9ACTN</name>
<comment type="caution">
    <text evidence="5">The sequence shown here is derived from an EMBL/GenBank/DDBJ whole genome shotgun (WGS) entry which is preliminary data.</text>
</comment>
<dbReference type="InterPro" id="IPR001242">
    <property type="entry name" value="Condensation_dom"/>
</dbReference>
<feature type="domain" description="Carrier" evidence="4">
    <location>
        <begin position="451"/>
        <end position="526"/>
    </location>
</feature>
<dbReference type="PANTHER" id="PTHR45527:SF1">
    <property type="entry name" value="FATTY ACID SYNTHASE"/>
    <property type="match status" value="1"/>
</dbReference>
<evidence type="ECO:0000256" key="1">
    <source>
        <dbReference type="ARBA" id="ARBA00001957"/>
    </source>
</evidence>
<dbReference type="CDD" id="cd19531">
    <property type="entry name" value="LCL_NRPS-like"/>
    <property type="match status" value="1"/>
</dbReference>
<dbReference type="PROSITE" id="PS50075">
    <property type="entry name" value="CARRIER"/>
    <property type="match status" value="1"/>
</dbReference>
<gene>
    <name evidence="5" type="ORF">Afil01_23320</name>
</gene>
<keyword evidence="3" id="KW-0597">Phosphoprotein</keyword>
<keyword evidence="6" id="KW-1185">Reference proteome</keyword>
<keyword evidence="2" id="KW-0596">Phosphopantetheine</keyword>
<comment type="cofactor">
    <cofactor evidence="1">
        <name>pantetheine 4'-phosphate</name>
        <dbReference type="ChEBI" id="CHEBI:47942"/>
    </cofactor>
</comment>